<dbReference type="SUPFAM" id="SSF48350">
    <property type="entry name" value="GTPase activation domain, GAP"/>
    <property type="match status" value="1"/>
</dbReference>
<evidence type="ECO:0000259" key="3">
    <source>
        <dbReference type="PROSITE" id="PS50018"/>
    </source>
</evidence>
<evidence type="ECO:0000256" key="2">
    <source>
        <dbReference type="SAM" id="Phobius"/>
    </source>
</evidence>
<keyword evidence="2" id="KW-0812">Transmembrane</keyword>
<reference evidence="4 5" key="1">
    <citation type="submission" date="2014-06" db="EMBL/GenBank/DDBJ databases">
        <authorList>
            <consortium name="DOE Joint Genome Institute"/>
            <person name="Kuo A."/>
            <person name="Kohler A."/>
            <person name="Nagy L.G."/>
            <person name="Floudas D."/>
            <person name="Copeland A."/>
            <person name="Barry K.W."/>
            <person name="Cichocki N."/>
            <person name="Veneault-Fourrey C."/>
            <person name="LaButti K."/>
            <person name="Lindquist E.A."/>
            <person name="Lipzen A."/>
            <person name="Lundell T."/>
            <person name="Morin E."/>
            <person name="Murat C."/>
            <person name="Sun H."/>
            <person name="Tunlid A."/>
            <person name="Henrissat B."/>
            <person name="Grigoriev I.V."/>
            <person name="Hibbett D.S."/>
            <person name="Martin F."/>
            <person name="Nordberg H.P."/>
            <person name="Cantor M.N."/>
            <person name="Hua S.X."/>
        </authorList>
    </citation>
    <scope>NUCLEOTIDE SEQUENCE [LARGE SCALE GENOMIC DNA]</scope>
    <source>
        <strain evidence="4 5">ATCC 200175</strain>
    </source>
</reference>
<dbReference type="InterPro" id="IPR001936">
    <property type="entry name" value="RasGAP_dom"/>
</dbReference>
<feature type="transmembrane region" description="Helical" evidence="2">
    <location>
        <begin position="62"/>
        <end position="84"/>
    </location>
</feature>
<dbReference type="AlphaFoldDB" id="A0A0C9T726"/>
<gene>
    <name evidence="4" type="ORF">PAXINDRAFT_19772</name>
</gene>
<reference evidence="5" key="2">
    <citation type="submission" date="2015-01" db="EMBL/GenBank/DDBJ databases">
        <title>Evolutionary Origins and Diversification of the Mycorrhizal Mutualists.</title>
        <authorList>
            <consortium name="DOE Joint Genome Institute"/>
            <consortium name="Mycorrhizal Genomics Consortium"/>
            <person name="Kohler A."/>
            <person name="Kuo A."/>
            <person name="Nagy L.G."/>
            <person name="Floudas D."/>
            <person name="Copeland A."/>
            <person name="Barry K.W."/>
            <person name="Cichocki N."/>
            <person name="Veneault-Fourrey C."/>
            <person name="LaButti K."/>
            <person name="Lindquist E.A."/>
            <person name="Lipzen A."/>
            <person name="Lundell T."/>
            <person name="Morin E."/>
            <person name="Murat C."/>
            <person name="Riley R."/>
            <person name="Ohm R."/>
            <person name="Sun H."/>
            <person name="Tunlid A."/>
            <person name="Henrissat B."/>
            <person name="Grigoriev I.V."/>
            <person name="Hibbett D.S."/>
            <person name="Martin F."/>
        </authorList>
    </citation>
    <scope>NUCLEOTIDE SEQUENCE [LARGE SCALE GENOMIC DNA]</scope>
    <source>
        <strain evidence="5">ATCC 200175</strain>
    </source>
</reference>
<feature type="domain" description="Ras-GAP" evidence="3">
    <location>
        <begin position="42"/>
        <end position="106"/>
    </location>
</feature>
<dbReference type="Gene3D" id="1.10.506.10">
    <property type="entry name" value="GTPase Activation - p120gap, domain 1"/>
    <property type="match status" value="1"/>
</dbReference>
<accession>A0A0C9T726</accession>
<evidence type="ECO:0000256" key="1">
    <source>
        <dbReference type="SAM" id="MobiDB-lite"/>
    </source>
</evidence>
<dbReference type="Proteomes" id="UP000053647">
    <property type="component" value="Unassembled WGS sequence"/>
</dbReference>
<keyword evidence="2" id="KW-0472">Membrane</keyword>
<keyword evidence="5" id="KW-1185">Reference proteome</keyword>
<evidence type="ECO:0000313" key="4">
    <source>
        <dbReference type="EMBL" id="KIJ07028.1"/>
    </source>
</evidence>
<evidence type="ECO:0000313" key="5">
    <source>
        <dbReference type="Proteomes" id="UP000053647"/>
    </source>
</evidence>
<keyword evidence="2" id="KW-1133">Transmembrane helix</keyword>
<dbReference type="HOGENOM" id="CLU_2109790_0_0_1"/>
<dbReference type="InterPro" id="IPR008936">
    <property type="entry name" value="Rho_GTPase_activation_prot"/>
</dbReference>
<dbReference type="EMBL" id="KN820048">
    <property type="protein sequence ID" value="KIJ07028.1"/>
    <property type="molecule type" value="Genomic_DNA"/>
</dbReference>
<dbReference type="PROSITE" id="PS50018">
    <property type="entry name" value="RAS_GTPASE_ACTIV_2"/>
    <property type="match status" value="1"/>
</dbReference>
<dbReference type="OrthoDB" id="2690970at2759"/>
<name>A0A0C9T726_PAXIN</name>
<organism evidence="4 5">
    <name type="scientific">Paxillus involutus ATCC 200175</name>
    <dbReference type="NCBI Taxonomy" id="664439"/>
    <lineage>
        <taxon>Eukaryota</taxon>
        <taxon>Fungi</taxon>
        <taxon>Dikarya</taxon>
        <taxon>Basidiomycota</taxon>
        <taxon>Agaricomycotina</taxon>
        <taxon>Agaricomycetes</taxon>
        <taxon>Agaricomycetidae</taxon>
        <taxon>Boletales</taxon>
        <taxon>Paxilineae</taxon>
        <taxon>Paxillaceae</taxon>
        <taxon>Paxillus</taxon>
    </lineage>
</organism>
<feature type="region of interest" description="Disordered" evidence="1">
    <location>
        <begin position="1"/>
        <end position="35"/>
    </location>
</feature>
<sequence>MPPGHAYDLDPVKTPKPPPCPTFHRKSSFDPSRSHHLPQRMFREVCAHLAKALHQVWPESKFAALGASIFLCFISHVIFAPEVVDDDSVIRRGLLVVAKVMKNLANNISSPRRRT</sequence>
<protein>
    <recommendedName>
        <fullName evidence="3">Ras-GAP domain-containing protein</fullName>
    </recommendedName>
</protein>
<proteinExistence type="predicted"/>